<dbReference type="PANTHER" id="PTHR38248:SF2">
    <property type="entry name" value="FUNK1 11"/>
    <property type="match status" value="1"/>
</dbReference>
<keyword evidence="4" id="KW-1185">Reference proteome</keyword>
<name>A0A9P3LFH9_9APHY</name>
<dbReference type="EMBL" id="BPQB01000027">
    <property type="protein sequence ID" value="GJE92649.1"/>
    <property type="molecule type" value="Genomic_DNA"/>
</dbReference>
<sequence>MSAGNGSPTGRATRGYIAFEVETKRMVFLKDSWRAVSRKHTELETYRRLHAAEVEFIATPVAGGDISEQRTKSQSFMQNRPANMRPAERVHTRLVTKEIGRALETYEGSFELISFVYHAFFGHQDAWEKAGVLHHDISPGNILINIENGHGFLNDWDLAKYREDLEQGIAAAEPAGVSGTWPFKSALALRYPTKPAEVADDIESFIYIILYFSMRFHLHALSSAAPKGSSLEQQRASNAVNERLAVMFYDVFHAAERLPDGHSVGGTYKKLCIKTTFVPIQLQQIDNKPTPLARFLEKAYALLHRHYKRVNHAALASFAFKSTVQHTEMDAERKAAEEKAEQGGENLRSMWGLLERRAVPTYAPSSRGSTPSSRASSSALRPLDTHAALLNLFDHAFVNEDGSPMNIAPYRVDVLYDQCIGQNVMTSSRRKAYHGVDLRKLLSEARRQYCSGDSKDTGISDLASVAEVDEPVQEAENPRPGPRTRSGRGRTTRKVESPKRVAATKKPPAKKATSSTKAKGASRAATAQKKSTARKSAAMPRKADTTSTEPATGMRSLHVKKGAATTHCARRSTRLAVEVAQPPSPSGKRKRVDGGLDATAEAPELRIAAKRRPTARNKANDQQAPQRRSTRLAAKSGKTA</sequence>
<feature type="domain" description="Fungal-type protein kinase" evidence="2">
    <location>
        <begin position="9"/>
        <end position="211"/>
    </location>
</feature>
<accession>A0A9P3LFH9</accession>
<organism evidence="3 4">
    <name type="scientific">Phanerochaete sordida</name>
    <dbReference type="NCBI Taxonomy" id="48140"/>
    <lineage>
        <taxon>Eukaryota</taxon>
        <taxon>Fungi</taxon>
        <taxon>Dikarya</taxon>
        <taxon>Basidiomycota</taxon>
        <taxon>Agaricomycotina</taxon>
        <taxon>Agaricomycetes</taxon>
        <taxon>Polyporales</taxon>
        <taxon>Phanerochaetaceae</taxon>
        <taxon>Phanerochaete</taxon>
    </lineage>
</organism>
<dbReference type="Proteomes" id="UP000703269">
    <property type="component" value="Unassembled WGS sequence"/>
</dbReference>
<evidence type="ECO:0000256" key="1">
    <source>
        <dbReference type="SAM" id="MobiDB-lite"/>
    </source>
</evidence>
<evidence type="ECO:0000313" key="3">
    <source>
        <dbReference type="EMBL" id="GJE92649.1"/>
    </source>
</evidence>
<dbReference type="Gene3D" id="1.10.510.10">
    <property type="entry name" value="Transferase(Phosphotransferase) domain 1"/>
    <property type="match status" value="1"/>
</dbReference>
<dbReference type="InterPro" id="IPR040976">
    <property type="entry name" value="Pkinase_fungal"/>
</dbReference>
<dbReference type="Pfam" id="PF17667">
    <property type="entry name" value="Pkinase_fungal"/>
    <property type="match status" value="1"/>
</dbReference>
<dbReference type="OrthoDB" id="2791154at2759"/>
<protein>
    <recommendedName>
        <fullName evidence="2">Fungal-type protein kinase domain-containing protein</fullName>
    </recommendedName>
</protein>
<evidence type="ECO:0000313" key="4">
    <source>
        <dbReference type="Proteomes" id="UP000703269"/>
    </source>
</evidence>
<comment type="caution">
    <text evidence="3">The sequence shown here is derived from an EMBL/GenBank/DDBJ whole genome shotgun (WGS) entry which is preliminary data.</text>
</comment>
<reference evidence="3 4" key="1">
    <citation type="submission" date="2021-08" db="EMBL/GenBank/DDBJ databases">
        <title>Draft Genome Sequence of Phanerochaete sordida strain YK-624.</title>
        <authorList>
            <person name="Mori T."/>
            <person name="Dohra H."/>
            <person name="Suzuki T."/>
            <person name="Kawagishi H."/>
            <person name="Hirai H."/>
        </authorList>
    </citation>
    <scope>NUCLEOTIDE SEQUENCE [LARGE SCALE GENOMIC DNA]</scope>
    <source>
        <strain evidence="3 4">YK-624</strain>
    </source>
</reference>
<dbReference type="InterPro" id="IPR011009">
    <property type="entry name" value="Kinase-like_dom_sf"/>
</dbReference>
<proteinExistence type="predicted"/>
<feature type="compositionally biased region" description="Low complexity" evidence="1">
    <location>
        <begin position="500"/>
        <end position="527"/>
    </location>
</feature>
<dbReference type="SUPFAM" id="SSF56112">
    <property type="entry name" value="Protein kinase-like (PK-like)"/>
    <property type="match status" value="1"/>
</dbReference>
<dbReference type="PANTHER" id="PTHR38248">
    <property type="entry name" value="FUNK1 6"/>
    <property type="match status" value="1"/>
</dbReference>
<evidence type="ECO:0000259" key="2">
    <source>
        <dbReference type="Pfam" id="PF17667"/>
    </source>
</evidence>
<gene>
    <name evidence="3" type="ORF">PsYK624_088040</name>
</gene>
<feature type="region of interest" description="Disordered" evidence="1">
    <location>
        <begin position="451"/>
        <end position="640"/>
    </location>
</feature>
<dbReference type="AlphaFoldDB" id="A0A9P3LFH9"/>